<dbReference type="FunFam" id="3.40.980.10:FF:000004">
    <property type="entry name" value="Molybdopterin molybdenumtransferase"/>
    <property type="match status" value="1"/>
</dbReference>
<comment type="cofactor">
    <cofactor evidence="1 11">
        <name>Mg(2+)</name>
        <dbReference type="ChEBI" id="CHEBI:18420"/>
    </cofactor>
</comment>
<keyword evidence="7 11" id="KW-0479">Metal-binding</keyword>
<evidence type="ECO:0000256" key="5">
    <source>
        <dbReference type="ARBA" id="ARBA00022505"/>
    </source>
</evidence>
<dbReference type="Gene3D" id="2.40.340.10">
    <property type="entry name" value="MoeA, C-terminal, domain IV"/>
    <property type="match status" value="1"/>
</dbReference>
<dbReference type="GO" id="GO:0006777">
    <property type="term" value="P:Mo-molybdopterin cofactor biosynthetic process"/>
    <property type="evidence" value="ECO:0007669"/>
    <property type="project" value="UniProtKB-UniRule"/>
</dbReference>
<comment type="caution">
    <text evidence="13">The sequence shown here is derived from an EMBL/GenBank/DDBJ whole genome shotgun (WGS) entry which is preliminary data.</text>
</comment>
<keyword evidence="8 11" id="KW-0460">Magnesium</keyword>
<protein>
    <recommendedName>
        <fullName evidence="11">Molybdopterin molybdenumtransferase</fullName>
        <ecNumber evidence="11">2.10.1.1</ecNumber>
    </recommendedName>
</protein>
<dbReference type="CDD" id="cd00887">
    <property type="entry name" value="MoeA"/>
    <property type="match status" value="1"/>
</dbReference>
<evidence type="ECO:0000256" key="11">
    <source>
        <dbReference type="RuleBase" id="RU365090"/>
    </source>
</evidence>
<dbReference type="Pfam" id="PF03453">
    <property type="entry name" value="MoeA_N"/>
    <property type="match status" value="1"/>
</dbReference>
<dbReference type="Pfam" id="PF00994">
    <property type="entry name" value="MoCF_biosynth"/>
    <property type="match status" value="1"/>
</dbReference>
<evidence type="ECO:0000256" key="1">
    <source>
        <dbReference type="ARBA" id="ARBA00001946"/>
    </source>
</evidence>
<dbReference type="InterPro" id="IPR005110">
    <property type="entry name" value="MoeA_linker/N"/>
</dbReference>
<evidence type="ECO:0000256" key="7">
    <source>
        <dbReference type="ARBA" id="ARBA00022723"/>
    </source>
</evidence>
<dbReference type="Gene3D" id="2.170.190.11">
    <property type="entry name" value="Molybdopterin biosynthesis moea protein, domain 3"/>
    <property type="match status" value="1"/>
</dbReference>
<keyword evidence="9 11" id="KW-0501">Molybdenum cofactor biosynthesis</keyword>
<dbReference type="GO" id="GO:0005829">
    <property type="term" value="C:cytosol"/>
    <property type="evidence" value="ECO:0007669"/>
    <property type="project" value="TreeGrafter"/>
</dbReference>
<dbReference type="PROSITE" id="PS01079">
    <property type="entry name" value="MOCF_BIOSYNTHESIS_2"/>
    <property type="match status" value="1"/>
</dbReference>
<keyword evidence="5 11" id="KW-0500">Molybdenum</keyword>
<dbReference type="SUPFAM" id="SSF63867">
    <property type="entry name" value="MoeA C-terminal domain-like"/>
    <property type="match status" value="1"/>
</dbReference>
<evidence type="ECO:0000256" key="2">
    <source>
        <dbReference type="ARBA" id="ARBA00002901"/>
    </source>
</evidence>
<dbReference type="InterPro" id="IPR008284">
    <property type="entry name" value="MoCF_biosynth_CS"/>
</dbReference>
<comment type="function">
    <text evidence="2 11">Catalyzes the insertion of molybdate into adenylated molybdopterin with the concomitant release of AMP.</text>
</comment>
<dbReference type="AlphaFoldDB" id="A0A1R0F7Y3"/>
<proteinExistence type="inferred from homology"/>
<dbReference type="UniPathway" id="UPA00344"/>
<feature type="domain" description="MoaB/Mog" evidence="12">
    <location>
        <begin position="177"/>
        <end position="319"/>
    </location>
</feature>
<evidence type="ECO:0000256" key="8">
    <source>
        <dbReference type="ARBA" id="ARBA00022842"/>
    </source>
</evidence>
<dbReference type="GO" id="GO:0046872">
    <property type="term" value="F:metal ion binding"/>
    <property type="evidence" value="ECO:0007669"/>
    <property type="project" value="UniProtKB-UniRule"/>
</dbReference>
<dbReference type="PANTHER" id="PTHR10192:SF5">
    <property type="entry name" value="GEPHYRIN"/>
    <property type="match status" value="1"/>
</dbReference>
<reference evidence="13 14" key="1">
    <citation type="submission" date="2016-12" db="EMBL/GenBank/DDBJ databases">
        <title>Comparative genomics of Bartonella apis.</title>
        <authorList>
            <person name="Engel P."/>
        </authorList>
    </citation>
    <scope>NUCLEOTIDE SEQUENCE [LARGE SCALE GENOMIC DNA]</scope>
    <source>
        <strain evidence="13 14">PEB0149</strain>
    </source>
</reference>
<comment type="catalytic activity">
    <reaction evidence="10">
        <text>adenylyl-molybdopterin + molybdate = Mo-molybdopterin + AMP + H(+)</text>
        <dbReference type="Rhea" id="RHEA:35047"/>
        <dbReference type="ChEBI" id="CHEBI:15378"/>
        <dbReference type="ChEBI" id="CHEBI:36264"/>
        <dbReference type="ChEBI" id="CHEBI:62727"/>
        <dbReference type="ChEBI" id="CHEBI:71302"/>
        <dbReference type="ChEBI" id="CHEBI:456215"/>
        <dbReference type="EC" id="2.10.1.1"/>
    </reaction>
</comment>
<dbReference type="InterPro" id="IPR036688">
    <property type="entry name" value="MoeA_C_domain_IV_sf"/>
</dbReference>
<dbReference type="InterPro" id="IPR038987">
    <property type="entry name" value="MoeA-like"/>
</dbReference>
<dbReference type="EC" id="2.10.1.1" evidence="11"/>
<dbReference type="Gene3D" id="3.40.980.10">
    <property type="entry name" value="MoaB/Mog-like domain"/>
    <property type="match status" value="1"/>
</dbReference>
<name>A0A1R0F7Y3_9HYPH</name>
<dbReference type="NCBIfam" id="NF045515">
    <property type="entry name" value="Glp_gephyrin"/>
    <property type="match status" value="1"/>
</dbReference>
<dbReference type="SUPFAM" id="SSF53218">
    <property type="entry name" value="Molybdenum cofactor biosynthesis proteins"/>
    <property type="match status" value="1"/>
</dbReference>
<dbReference type="Gene3D" id="3.90.105.10">
    <property type="entry name" value="Molybdopterin biosynthesis moea protein, domain 2"/>
    <property type="match status" value="1"/>
</dbReference>
<evidence type="ECO:0000313" key="13">
    <source>
        <dbReference type="EMBL" id="OLY43084.1"/>
    </source>
</evidence>
<dbReference type="EMBL" id="LXYT01000002">
    <property type="protein sequence ID" value="OLY43084.1"/>
    <property type="molecule type" value="Genomic_DNA"/>
</dbReference>
<dbReference type="InterPro" id="IPR005111">
    <property type="entry name" value="MoeA_C_domain_IV"/>
</dbReference>
<gene>
    <name evidence="13" type="ORF">PEB0149_005060</name>
</gene>
<evidence type="ECO:0000313" key="14">
    <source>
        <dbReference type="Proteomes" id="UP000187344"/>
    </source>
</evidence>
<dbReference type="NCBIfam" id="TIGR00177">
    <property type="entry name" value="molyb_syn"/>
    <property type="match status" value="1"/>
</dbReference>
<dbReference type="InterPro" id="IPR001453">
    <property type="entry name" value="MoaB/Mog_dom"/>
</dbReference>
<evidence type="ECO:0000256" key="3">
    <source>
        <dbReference type="ARBA" id="ARBA00005046"/>
    </source>
</evidence>
<sequence>MPLINVDESLNRLLTATDTLESVLTPLTKVGQAQVLAQDVIAELTEPPFRSSAMDGFAIRFQDYRKEAKFHVVGEAAAGKGYEGKIGKEEAIRIFTGAPVPDDADTIIIQENAVIDGDTVSFTKAPELNANIRPRGGNFEKGDSVLKKGRIMTPSALALCASTGHGAIKVVRRPKIAVLATGNELVEAGEIPGKDQIVCSNSYGLNYLIRAHHCDIVDLGIARDNEASIREKINRAKEEKVDLLVTSGGVSVGKYDLVQTVLKSEGMKLDFWKVAMRPGKPLMFGVLPHDHKMLVLGLPGNPVSSMVCGHIFLVPILEKLSGRTYRPHIEDALLAVPLPENGPRRHFVRANLSVNAKGERWVTPVRSQDSSLIRLMANADCLIIREENGTPLKVGEPCRIFIPDGAGL</sequence>
<dbReference type="InterPro" id="IPR036425">
    <property type="entry name" value="MoaB/Mog-like_dom_sf"/>
</dbReference>
<dbReference type="PANTHER" id="PTHR10192">
    <property type="entry name" value="MOLYBDOPTERIN BIOSYNTHESIS PROTEIN"/>
    <property type="match status" value="1"/>
</dbReference>
<evidence type="ECO:0000256" key="6">
    <source>
        <dbReference type="ARBA" id="ARBA00022679"/>
    </source>
</evidence>
<comment type="similarity">
    <text evidence="4 11">Belongs to the MoeA family.</text>
</comment>
<keyword evidence="6 11" id="KW-0808">Transferase</keyword>
<dbReference type="Proteomes" id="UP000187344">
    <property type="component" value="Unassembled WGS sequence"/>
</dbReference>
<organism evidence="13 14">
    <name type="scientific">Bartonella apis</name>
    <dbReference type="NCBI Taxonomy" id="1686310"/>
    <lineage>
        <taxon>Bacteria</taxon>
        <taxon>Pseudomonadati</taxon>
        <taxon>Pseudomonadota</taxon>
        <taxon>Alphaproteobacteria</taxon>
        <taxon>Hyphomicrobiales</taxon>
        <taxon>Bartonellaceae</taxon>
        <taxon>Bartonella</taxon>
    </lineage>
</organism>
<keyword evidence="14" id="KW-1185">Reference proteome</keyword>
<dbReference type="SUPFAM" id="SSF63882">
    <property type="entry name" value="MoeA N-terminal region -like"/>
    <property type="match status" value="1"/>
</dbReference>
<dbReference type="RefSeq" id="WP_075870005.1">
    <property type="nucleotide sequence ID" value="NZ_LXYT01000002.1"/>
</dbReference>
<dbReference type="GO" id="GO:0061599">
    <property type="term" value="F:molybdopterin molybdotransferase activity"/>
    <property type="evidence" value="ECO:0007669"/>
    <property type="project" value="UniProtKB-UniRule"/>
</dbReference>
<dbReference type="OrthoDB" id="9804758at2"/>
<evidence type="ECO:0000256" key="10">
    <source>
        <dbReference type="ARBA" id="ARBA00047317"/>
    </source>
</evidence>
<dbReference type="Pfam" id="PF03454">
    <property type="entry name" value="MoeA_C"/>
    <property type="match status" value="1"/>
</dbReference>
<accession>A0A1R0F7Y3</accession>
<dbReference type="InterPro" id="IPR036135">
    <property type="entry name" value="MoeA_linker/N_sf"/>
</dbReference>
<evidence type="ECO:0000256" key="4">
    <source>
        <dbReference type="ARBA" id="ARBA00010763"/>
    </source>
</evidence>
<evidence type="ECO:0000259" key="12">
    <source>
        <dbReference type="SMART" id="SM00852"/>
    </source>
</evidence>
<evidence type="ECO:0000256" key="9">
    <source>
        <dbReference type="ARBA" id="ARBA00023150"/>
    </source>
</evidence>
<dbReference type="SMART" id="SM00852">
    <property type="entry name" value="MoCF_biosynth"/>
    <property type="match status" value="1"/>
</dbReference>
<comment type="pathway">
    <text evidence="3 11">Cofactor biosynthesis; molybdopterin biosynthesis.</text>
</comment>